<organism evidence="1">
    <name type="scientific">marine sediment metagenome</name>
    <dbReference type="NCBI Taxonomy" id="412755"/>
    <lineage>
        <taxon>unclassified sequences</taxon>
        <taxon>metagenomes</taxon>
        <taxon>ecological metagenomes</taxon>
    </lineage>
</organism>
<name>A0A0F9S2S2_9ZZZZ</name>
<comment type="caution">
    <text evidence="1">The sequence shown here is derived from an EMBL/GenBank/DDBJ whole genome shotgun (WGS) entry which is preliminary data.</text>
</comment>
<reference evidence="1" key="1">
    <citation type="journal article" date="2015" name="Nature">
        <title>Complex archaea that bridge the gap between prokaryotes and eukaryotes.</title>
        <authorList>
            <person name="Spang A."/>
            <person name="Saw J.H."/>
            <person name="Jorgensen S.L."/>
            <person name="Zaremba-Niedzwiedzka K."/>
            <person name="Martijn J."/>
            <person name="Lind A.E."/>
            <person name="van Eijk R."/>
            <person name="Schleper C."/>
            <person name="Guy L."/>
            <person name="Ettema T.J."/>
        </authorList>
    </citation>
    <scope>NUCLEOTIDE SEQUENCE</scope>
</reference>
<proteinExistence type="predicted"/>
<gene>
    <name evidence="1" type="ORF">LCGC14_0902830</name>
</gene>
<dbReference type="EMBL" id="LAZR01002952">
    <property type="protein sequence ID" value="KKN23643.1"/>
    <property type="molecule type" value="Genomic_DNA"/>
</dbReference>
<accession>A0A0F9S2S2</accession>
<sequence>MTQTNRPPENPGRFNPLNFPYRRGDCRLPKSVACMSRLTQVPFVFDPSVDDEKSSYLMFEGVEGGQHVTWPSIGESLFVPTHNYYPDLDAVERDNGERFATHGRSGFSVGRYHEFLIDPVQYNVFDWDMAHFRVKIGTTAEASFGYATPLMAFLFEGPRPRWVEWSDQPTVRILGPDRDGVEAVLVSAFRAYHRNVGKWPTVFDLEALKEDEEVNSKTASDRVDPVMLGADLEPLRFLHAAMTQSDGTAACVYLYRIIEYYAFFNNLGKLSNLRHDASLSDTDFSRHMVETMFRDEKGPIQRLVQMLADRPLLDAAFNLGIVNSPSPSHLSTALYVFRNSIVHGKYGSGFAMHSDPVIGARGVSSKWRPILLELANRSIDHFGARN</sequence>
<evidence type="ECO:0000313" key="1">
    <source>
        <dbReference type="EMBL" id="KKN23643.1"/>
    </source>
</evidence>
<protein>
    <submittedName>
        <fullName evidence="1">Uncharacterized protein</fullName>
    </submittedName>
</protein>
<dbReference type="AlphaFoldDB" id="A0A0F9S2S2"/>